<comment type="catalytic activity">
    <reaction evidence="1">
        <text>ATP + H2O = ADP + phosphate + H(+)</text>
        <dbReference type="Rhea" id="RHEA:13065"/>
        <dbReference type="ChEBI" id="CHEBI:15377"/>
        <dbReference type="ChEBI" id="CHEBI:15378"/>
        <dbReference type="ChEBI" id="CHEBI:30616"/>
        <dbReference type="ChEBI" id="CHEBI:43474"/>
        <dbReference type="ChEBI" id="CHEBI:456216"/>
        <dbReference type="EC" id="5.6.2.3"/>
    </reaction>
</comment>
<dbReference type="PANTHER" id="PTHR10492:SF57">
    <property type="entry name" value="ATP-DEPENDENT DNA HELICASE"/>
    <property type="match status" value="1"/>
</dbReference>
<gene>
    <name evidence="4" type="primary">pif1_7</name>
    <name evidence="4" type="ORF">A0J61_11669</name>
</gene>
<keyword evidence="1" id="KW-0233">DNA recombination</keyword>
<keyword evidence="1" id="KW-0547">Nucleotide-binding</keyword>
<feature type="domain" description="DNA helicase Pif1-like 2B" evidence="3">
    <location>
        <begin position="270"/>
        <end position="304"/>
    </location>
</feature>
<dbReference type="Pfam" id="PF21530">
    <property type="entry name" value="Pif1_2B_dom"/>
    <property type="match status" value="1"/>
</dbReference>
<evidence type="ECO:0000313" key="4">
    <source>
        <dbReference type="EMBL" id="OBZ80282.1"/>
    </source>
</evidence>
<feature type="domain" description="DNA helicase Pif1-like DEAD-box helicase" evidence="2">
    <location>
        <begin position="37"/>
        <end position="190"/>
    </location>
</feature>
<keyword evidence="1" id="KW-0234">DNA repair</keyword>
<comment type="cofactor">
    <cofactor evidence="1">
        <name>Mg(2+)</name>
        <dbReference type="ChEBI" id="CHEBI:18420"/>
    </cofactor>
</comment>
<dbReference type="GO" id="GO:0006281">
    <property type="term" value="P:DNA repair"/>
    <property type="evidence" value="ECO:0007669"/>
    <property type="project" value="UniProtKB-KW"/>
</dbReference>
<dbReference type="EMBL" id="LUGH01002319">
    <property type="protein sequence ID" value="OBZ80282.1"/>
    <property type="molecule type" value="Genomic_DNA"/>
</dbReference>
<evidence type="ECO:0000259" key="2">
    <source>
        <dbReference type="Pfam" id="PF05970"/>
    </source>
</evidence>
<dbReference type="GO" id="GO:0005524">
    <property type="term" value="F:ATP binding"/>
    <property type="evidence" value="ECO:0007669"/>
    <property type="project" value="UniProtKB-KW"/>
</dbReference>
<reference evidence="4 5" key="1">
    <citation type="submission" date="2016-03" db="EMBL/GenBank/DDBJ databases">
        <title>Choanephora cucurbitarum.</title>
        <authorList>
            <person name="Min B."/>
            <person name="Park H."/>
            <person name="Park J.-H."/>
            <person name="Shin H.-D."/>
            <person name="Choi I.-G."/>
        </authorList>
    </citation>
    <scope>NUCLEOTIDE SEQUENCE [LARGE SCALE GENOMIC DNA]</scope>
    <source>
        <strain evidence="4 5">KUS-F28377</strain>
    </source>
</reference>
<proteinExistence type="inferred from homology"/>
<evidence type="ECO:0000313" key="5">
    <source>
        <dbReference type="Proteomes" id="UP000093000"/>
    </source>
</evidence>
<dbReference type="Gene3D" id="3.40.50.300">
    <property type="entry name" value="P-loop containing nucleotide triphosphate hydrolases"/>
    <property type="match status" value="1"/>
</dbReference>
<dbReference type="SUPFAM" id="SSF52540">
    <property type="entry name" value="P-loop containing nucleoside triphosphate hydrolases"/>
    <property type="match status" value="2"/>
</dbReference>
<keyword evidence="1" id="KW-0227">DNA damage</keyword>
<accession>A0A1C7MTX7</accession>
<dbReference type="GO" id="GO:0043139">
    <property type="term" value="F:5'-3' DNA helicase activity"/>
    <property type="evidence" value="ECO:0007669"/>
    <property type="project" value="UniProtKB-EC"/>
</dbReference>
<evidence type="ECO:0000256" key="1">
    <source>
        <dbReference type="RuleBase" id="RU363044"/>
    </source>
</evidence>
<dbReference type="OrthoDB" id="2437471at2759"/>
<sequence>ATFRTNYALFNSDQKYAFDTIVDKLQSTDLSNDTSLANSENAIVFFLHGPAGTGKTFVYNTLSNYLRSQRKIGLCVASSGIASLLLSGCRTSHFRLKIPIKVNETSSCYNPKNSELAELLRKTDLIIWNEVPMQNKQCFEAVDRTFKDIRSNNTLFGGLPVLLGDDFAQIPPVLMQNARIPLPQYISQTYSLNKLIYKMYPVQMLNEVLNNPSSLCNSAILTSRNDTVDAINLKVLDMMPGEAVTLISADKADYSDEESANNELYRVSNEYPQTLNLDNFSPAKLTLKVGCIVMLLRNLNPQKGFFAVVRSNMSNEEQIEFILRIKLTTLDDD</sequence>
<dbReference type="STRING" id="101091.A0A1C7MTX7"/>
<keyword evidence="5" id="KW-1185">Reference proteome</keyword>
<feature type="non-terminal residue" evidence="4">
    <location>
        <position position="333"/>
    </location>
</feature>
<keyword evidence="1 4" id="KW-0347">Helicase</keyword>
<organism evidence="4 5">
    <name type="scientific">Choanephora cucurbitarum</name>
    <dbReference type="NCBI Taxonomy" id="101091"/>
    <lineage>
        <taxon>Eukaryota</taxon>
        <taxon>Fungi</taxon>
        <taxon>Fungi incertae sedis</taxon>
        <taxon>Mucoromycota</taxon>
        <taxon>Mucoromycotina</taxon>
        <taxon>Mucoromycetes</taxon>
        <taxon>Mucorales</taxon>
        <taxon>Mucorineae</taxon>
        <taxon>Choanephoraceae</taxon>
        <taxon>Choanephoroideae</taxon>
        <taxon>Choanephora</taxon>
    </lineage>
</organism>
<dbReference type="InterPro" id="IPR010285">
    <property type="entry name" value="DNA_helicase_pif1-like_DEAD"/>
</dbReference>
<dbReference type="AlphaFoldDB" id="A0A1C7MTX7"/>
<comment type="similarity">
    <text evidence="1">Belongs to the helicase family.</text>
</comment>
<dbReference type="InterPro" id="IPR049163">
    <property type="entry name" value="Pif1-like_2B_dom"/>
</dbReference>
<dbReference type="InterPro" id="IPR027417">
    <property type="entry name" value="P-loop_NTPase"/>
</dbReference>
<dbReference type="GO" id="GO:0000723">
    <property type="term" value="P:telomere maintenance"/>
    <property type="evidence" value="ECO:0007669"/>
    <property type="project" value="InterPro"/>
</dbReference>
<dbReference type="Proteomes" id="UP000093000">
    <property type="component" value="Unassembled WGS sequence"/>
</dbReference>
<dbReference type="Pfam" id="PF05970">
    <property type="entry name" value="PIF1"/>
    <property type="match status" value="1"/>
</dbReference>
<dbReference type="PANTHER" id="PTHR10492">
    <property type="match status" value="1"/>
</dbReference>
<name>A0A1C7MTX7_9FUNG</name>
<keyword evidence="1" id="KW-0067">ATP-binding</keyword>
<dbReference type="InParanoid" id="A0A1C7MTX7"/>
<protein>
    <recommendedName>
        <fullName evidence="1">ATP-dependent DNA helicase</fullName>
        <ecNumber evidence="1">5.6.2.3</ecNumber>
    </recommendedName>
</protein>
<keyword evidence="1" id="KW-0378">Hydrolase</keyword>
<evidence type="ECO:0000259" key="3">
    <source>
        <dbReference type="Pfam" id="PF21530"/>
    </source>
</evidence>
<dbReference type="GO" id="GO:0016887">
    <property type="term" value="F:ATP hydrolysis activity"/>
    <property type="evidence" value="ECO:0007669"/>
    <property type="project" value="RHEA"/>
</dbReference>
<dbReference type="GO" id="GO:0006310">
    <property type="term" value="P:DNA recombination"/>
    <property type="evidence" value="ECO:0007669"/>
    <property type="project" value="UniProtKB-KW"/>
</dbReference>
<dbReference type="EC" id="5.6.2.3" evidence="1"/>
<feature type="non-terminal residue" evidence="4">
    <location>
        <position position="1"/>
    </location>
</feature>
<comment type="caution">
    <text evidence="4">The sequence shown here is derived from an EMBL/GenBank/DDBJ whole genome shotgun (WGS) entry which is preliminary data.</text>
</comment>